<dbReference type="GeneID" id="23862104"/>
<proteinExistence type="predicted"/>
<sequence>MCFPCTLNTPSVASRYFHLWSARVFKPSLSRGFPQEPPPRCFLISTGGGSPLRPLGPAVLVGWSGYHKFPVILLFQRQTTASMTLLLGDFTMLSPYPPPTKGFHDISINFTHPHPPSLGSPRPVAKE</sequence>
<accession>C9ZRD1</accession>
<dbReference type="AlphaFoldDB" id="C9ZRD1"/>
<name>C9ZRD1_TRYB9</name>
<organism evidence="1 2">
    <name type="scientific">Trypanosoma brucei gambiense (strain MHOM/CI/86/DAL972)</name>
    <dbReference type="NCBI Taxonomy" id="679716"/>
    <lineage>
        <taxon>Eukaryota</taxon>
        <taxon>Discoba</taxon>
        <taxon>Euglenozoa</taxon>
        <taxon>Kinetoplastea</taxon>
        <taxon>Metakinetoplastina</taxon>
        <taxon>Trypanosomatida</taxon>
        <taxon>Trypanosomatidae</taxon>
        <taxon>Trypanosoma</taxon>
    </lineage>
</organism>
<dbReference type="KEGG" id="tbg:TbgDal_VI4390"/>
<evidence type="ECO:0000313" key="1">
    <source>
        <dbReference type="EMBL" id="CBH11961.1"/>
    </source>
</evidence>
<dbReference type="Proteomes" id="UP000002316">
    <property type="component" value="Chromosome 6"/>
</dbReference>
<reference evidence="2" key="1">
    <citation type="journal article" date="2010" name="PLoS Negl. Trop. Dis.">
        <title>The genome sequence of Trypanosoma brucei gambiense, causative agent of chronic human african trypanosomiasis.</title>
        <authorList>
            <person name="Jackson A.P."/>
            <person name="Sanders M."/>
            <person name="Berry A."/>
            <person name="McQuillan J."/>
            <person name="Aslett M.A."/>
            <person name="Quail M.A."/>
            <person name="Chukualim B."/>
            <person name="Capewell P."/>
            <person name="MacLeod A."/>
            <person name="Melville S.E."/>
            <person name="Gibson W."/>
            <person name="Barry J.D."/>
            <person name="Berriman M."/>
            <person name="Hertz-Fowler C."/>
        </authorList>
    </citation>
    <scope>NUCLEOTIDE SEQUENCE [LARGE SCALE GENOMIC DNA]</scope>
    <source>
        <strain evidence="2">MHOM/CI/86/DAL972</strain>
    </source>
</reference>
<dbReference type="RefSeq" id="XP_011774246.1">
    <property type="nucleotide sequence ID" value="XM_011775944.1"/>
</dbReference>
<protein>
    <submittedName>
        <fullName evidence="1">Uncharacterized protein</fullName>
    </submittedName>
</protein>
<dbReference type="EMBL" id="FN554969">
    <property type="protein sequence ID" value="CBH11961.1"/>
    <property type="molecule type" value="Genomic_DNA"/>
</dbReference>
<gene>
    <name evidence="1" type="ORF">TbgDal_VI4390</name>
</gene>
<evidence type="ECO:0000313" key="2">
    <source>
        <dbReference type="Proteomes" id="UP000002316"/>
    </source>
</evidence>